<dbReference type="GO" id="GO:0005375">
    <property type="term" value="F:copper ion transmembrane transporter activity"/>
    <property type="evidence" value="ECO:0007669"/>
    <property type="project" value="UniProtKB-UniRule"/>
</dbReference>
<evidence type="ECO:0000256" key="4">
    <source>
        <dbReference type="ARBA" id="ARBA00023136"/>
    </source>
</evidence>
<dbReference type="Pfam" id="PF04145">
    <property type="entry name" value="Ctr"/>
    <property type="match status" value="1"/>
</dbReference>
<feature type="region of interest" description="Disordered" evidence="6">
    <location>
        <begin position="1"/>
        <end position="21"/>
    </location>
</feature>
<keyword evidence="4 5" id="KW-0472">Membrane</keyword>
<evidence type="ECO:0000256" key="3">
    <source>
        <dbReference type="ARBA" id="ARBA00022989"/>
    </source>
</evidence>
<evidence type="ECO:0000313" key="7">
    <source>
        <dbReference type="EMBL" id="TFY72628.1"/>
    </source>
</evidence>
<comment type="subcellular location">
    <subcellularLocation>
        <location evidence="1 5">Membrane</location>
        <topology evidence="1 5">Multi-pass membrane protein</topology>
    </subcellularLocation>
</comment>
<dbReference type="OrthoDB" id="73901at2759"/>
<keyword evidence="5" id="KW-0813">Transport</keyword>
<feature type="transmembrane region" description="Helical" evidence="5">
    <location>
        <begin position="146"/>
        <end position="169"/>
    </location>
</feature>
<dbReference type="GO" id="GO:0005886">
    <property type="term" value="C:plasma membrane"/>
    <property type="evidence" value="ECO:0007669"/>
    <property type="project" value="TreeGrafter"/>
</dbReference>
<evidence type="ECO:0000256" key="1">
    <source>
        <dbReference type="ARBA" id="ARBA00004141"/>
    </source>
</evidence>
<keyword evidence="3 5" id="KW-1133">Transmembrane helix</keyword>
<evidence type="ECO:0000256" key="6">
    <source>
        <dbReference type="SAM" id="MobiDB-lite"/>
    </source>
</evidence>
<accession>A0A4Y9ZFT6</accession>
<protein>
    <recommendedName>
        <fullName evidence="5">Copper transport protein</fullName>
    </recommendedName>
</protein>
<dbReference type="InterPro" id="IPR007274">
    <property type="entry name" value="Cop_transporter"/>
</dbReference>
<reference evidence="7 8" key="1">
    <citation type="submission" date="2019-02" db="EMBL/GenBank/DDBJ databases">
        <title>Genome sequencing of the rare red list fungi Dentipellis fragilis.</title>
        <authorList>
            <person name="Buettner E."/>
            <person name="Kellner H."/>
        </authorList>
    </citation>
    <scope>NUCLEOTIDE SEQUENCE [LARGE SCALE GENOMIC DNA]</scope>
    <source>
        <strain evidence="7 8">DSM 105465</strain>
    </source>
</reference>
<sequence length="192" mass="20750">MDMPSSSSMGSGSSMSNSTMSSMSSMDMMKMYFHFTPGDVLLFDTIAPSSAGAVFGACLIFFLISIFYRWLRAFGRGVEYSFAARANRLALNRVDSEHSSDRASVTKGLTPAEAAPNTLQISNPKFIFSSEIARGVLAGLEETLHYLLMLVVMTFNVSYIISIILGVVVGEIAFGRLNRNYVLATGQGSCCG</sequence>
<evidence type="ECO:0000256" key="5">
    <source>
        <dbReference type="RuleBase" id="RU367022"/>
    </source>
</evidence>
<dbReference type="Proteomes" id="UP000298327">
    <property type="component" value="Unassembled WGS sequence"/>
</dbReference>
<dbReference type="AlphaFoldDB" id="A0A4Y9ZFT6"/>
<name>A0A4Y9ZFT6_9AGAM</name>
<keyword evidence="8" id="KW-1185">Reference proteome</keyword>
<dbReference type="PANTHER" id="PTHR12483:SF27">
    <property type="entry name" value="COPPER TRANSPORT PROTEIN CTR1"/>
    <property type="match status" value="1"/>
</dbReference>
<dbReference type="PANTHER" id="PTHR12483">
    <property type="entry name" value="SOLUTE CARRIER FAMILY 31 COPPER TRANSPORTERS"/>
    <property type="match status" value="1"/>
</dbReference>
<organism evidence="7 8">
    <name type="scientific">Dentipellis fragilis</name>
    <dbReference type="NCBI Taxonomy" id="205917"/>
    <lineage>
        <taxon>Eukaryota</taxon>
        <taxon>Fungi</taxon>
        <taxon>Dikarya</taxon>
        <taxon>Basidiomycota</taxon>
        <taxon>Agaricomycotina</taxon>
        <taxon>Agaricomycetes</taxon>
        <taxon>Russulales</taxon>
        <taxon>Hericiaceae</taxon>
        <taxon>Dentipellis</taxon>
    </lineage>
</organism>
<keyword evidence="5" id="KW-0406">Ion transport</keyword>
<comment type="similarity">
    <text evidence="5">Belongs to the copper transporter (Ctr) (TC 1.A.56) family. SLC31A subfamily.</text>
</comment>
<keyword evidence="5" id="KW-0187">Copper transport</keyword>
<keyword evidence="5" id="KW-0186">Copper</keyword>
<evidence type="ECO:0000313" key="8">
    <source>
        <dbReference type="Proteomes" id="UP000298327"/>
    </source>
</evidence>
<evidence type="ECO:0000256" key="2">
    <source>
        <dbReference type="ARBA" id="ARBA00022692"/>
    </source>
</evidence>
<proteinExistence type="inferred from homology"/>
<gene>
    <name evidence="7" type="ORF">EVG20_g382</name>
</gene>
<keyword evidence="2 5" id="KW-0812">Transmembrane</keyword>
<comment type="caution">
    <text evidence="7">The sequence shown here is derived from an EMBL/GenBank/DDBJ whole genome shotgun (WGS) entry which is preliminary data.</text>
</comment>
<dbReference type="EMBL" id="SEOQ01000009">
    <property type="protein sequence ID" value="TFY72628.1"/>
    <property type="molecule type" value="Genomic_DNA"/>
</dbReference>